<dbReference type="RefSeq" id="WP_078777348.1">
    <property type="nucleotide sequence ID" value="NZ_FUWU01000072.1"/>
</dbReference>
<dbReference type="EMBL" id="FUWU01000072">
    <property type="protein sequence ID" value="SKA14429.1"/>
    <property type="molecule type" value="Genomic_DNA"/>
</dbReference>
<organism evidence="1 2">
    <name type="scientific">Fibrobacter intestinalis</name>
    <dbReference type="NCBI Taxonomy" id="28122"/>
    <lineage>
        <taxon>Bacteria</taxon>
        <taxon>Pseudomonadati</taxon>
        <taxon>Fibrobacterota</taxon>
        <taxon>Fibrobacteria</taxon>
        <taxon>Fibrobacterales</taxon>
        <taxon>Fibrobacteraceae</taxon>
        <taxon>Fibrobacter</taxon>
    </lineage>
</organism>
<accession>A0A1T4REV1</accession>
<evidence type="ECO:0000313" key="1">
    <source>
        <dbReference type="EMBL" id="SKA14429.1"/>
    </source>
</evidence>
<dbReference type="Proteomes" id="UP000190449">
    <property type="component" value="Unassembled WGS sequence"/>
</dbReference>
<proteinExistence type="predicted"/>
<dbReference type="AlphaFoldDB" id="A0A1T4REV1"/>
<name>A0A1T4REV1_9BACT</name>
<reference evidence="1 2" key="1">
    <citation type="submission" date="2017-02" db="EMBL/GenBank/DDBJ databases">
        <authorList>
            <person name="Peterson S.W."/>
        </authorList>
    </citation>
    <scope>NUCLEOTIDE SEQUENCE [LARGE SCALE GENOMIC DNA]</scope>
    <source>
        <strain evidence="1 2">ATCC 43854</strain>
    </source>
</reference>
<dbReference type="STRING" id="28122.SAMN02745108_02677"/>
<protein>
    <submittedName>
        <fullName evidence="1">Uncharacterized protein</fullName>
    </submittedName>
</protein>
<gene>
    <name evidence="1" type="ORF">SAMN02745108_02677</name>
</gene>
<sequence>MEEQFKVGDTIYWYCDICDCVHSGVVKFVNRTFVGYKEINYEVEAFCCEEKKTLFIDYYDAMEKDLSEA</sequence>
<evidence type="ECO:0000313" key="2">
    <source>
        <dbReference type="Proteomes" id="UP000190449"/>
    </source>
</evidence>